<protein>
    <submittedName>
        <fullName evidence="2">Uncharacterized protein</fullName>
    </submittedName>
</protein>
<feature type="region of interest" description="Disordered" evidence="1">
    <location>
        <begin position="46"/>
        <end position="81"/>
    </location>
</feature>
<feature type="compositionally biased region" description="Basic and acidic residues" evidence="1">
    <location>
        <begin position="53"/>
        <end position="64"/>
    </location>
</feature>
<name>A0A9P6AM61_9AGAM</name>
<evidence type="ECO:0000313" key="2">
    <source>
        <dbReference type="EMBL" id="KAF9508399.1"/>
    </source>
</evidence>
<evidence type="ECO:0000313" key="3">
    <source>
        <dbReference type="Proteomes" id="UP000886523"/>
    </source>
</evidence>
<reference evidence="2" key="1">
    <citation type="journal article" date="2020" name="Nat. Commun.">
        <title>Large-scale genome sequencing of mycorrhizal fungi provides insights into the early evolution of symbiotic traits.</title>
        <authorList>
            <person name="Miyauchi S."/>
            <person name="Kiss E."/>
            <person name="Kuo A."/>
            <person name="Drula E."/>
            <person name="Kohler A."/>
            <person name="Sanchez-Garcia M."/>
            <person name="Morin E."/>
            <person name="Andreopoulos B."/>
            <person name="Barry K.W."/>
            <person name="Bonito G."/>
            <person name="Buee M."/>
            <person name="Carver A."/>
            <person name="Chen C."/>
            <person name="Cichocki N."/>
            <person name="Clum A."/>
            <person name="Culley D."/>
            <person name="Crous P.W."/>
            <person name="Fauchery L."/>
            <person name="Girlanda M."/>
            <person name="Hayes R.D."/>
            <person name="Keri Z."/>
            <person name="LaButti K."/>
            <person name="Lipzen A."/>
            <person name="Lombard V."/>
            <person name="Magnuson J."/>
            <person name="Maillard F."/>
            <person name="Murat C."/>
            <person name="Nolan M."/>
            <person name="Ohm R.A."/>
            <person name="Pangilinan J."/>
            <person name="Pereira M.F."/>
            <person name="Perotto S."/>
            <person name="Peter M."/>
            <person name="Pfister S."/>
            <person name="Riley R."/>
            <person name="Sitrit Y."/>
            <person name="Stielow J.B."/>
            <person name="Szollosi G."/>
            <person name="Zifcakova L."/>
            <person name="Stursova M."/>
            <person name="Spatafora J.W."/>
            <person name="Tedersoo L."/>
            <person name="Vaario L.M."/>
            <person name="Yamada A."/>
            <person name="Yan M."/>
            <person name="Wang P."/>
            <person name="Xu J."/>
            <person name="Bruns T."/>
            <person name="Baldrian P."/>
            <person name="Vilgalys R."/>
            <person name="Dunand C."/>
            <person name="Henrissat B."/>
            <person name="Grigoriev I.V."/>
            <person name="Hibbett D."/>
            <person name="Nagy L.G."/>
            <person name="Martin F.M."/>
        </authorList>
    </citation>
    <scope>NUCLEOTIDE SEQUENCE</scope>
    <source>
        <strain evidence="2">UP504</strain>
    </source>
</reference>
<evidence type="ECO:0000256" key="1">
    <source>
        <dbReference type="SAM" id="MobiDB-lite"/>
    </source>
</evidence>
<sequence length="100" mass="11566">MASRRLKNESWFHRVDSSHLGRLERAKGVRWANLERNLAQCSCEVSRRHCPRDRRYDDESDKGSADYGGEESKPGVSRWLTDIRLRGPPSRLASRLVQSL</sequence>
<organism evidence="2 3">
    <name type="scientific">Hydnum rufescens UP504</name>
    <dbReference type="NCBI Taxonomy" id="1448309"/>
    <lineage>
        <taxon>Eukaryota</taxon>
        <taxon>Fungi</taxon>
        <taxon>Dikarya</taxon>
        <taxon>Basidiomycota</taxon>
        <taxon>Agaricomycotina</taxon>
        <taxon>Agaricomycetes</taxon>
        <taxon>Cantharellales</taxon>
        <taxon>Hydnaceae</taxon>
        <taxon>Hydnum</taxon>
    </lineage>
</organism>
<comment type="caution">
    <text evidence="2">The sequence shown here is derived from an EMBL/GenBank/DDBJ whole genome shotgun (WGS) entry which is preliminary data.</text>
</comment>
<gene>
    <name evidence="2" type="ORF">BS47DRAFT_1350452</name>
</gene>
<dbReference type="EMBL" id="MU129060">
    <property type="protein sequence ID" value="KAF9508399.1"/>
    <property type="molecule type" value="Genomic_DNA"/>
</dbReference>
<keyword evidence="3" id="KW-1185">Reference proteome</keyword>
<dbReference type="Proteomes" id="UP000886523">
    <property type="component" value="Unassembled WGS sequence"/>
</dbReference>
<accession>A0A9P6AM61</accession>
<proteinExistence type="predicted"/>
<dbReference type="AlphaFoldDB" id="A0A9P6AM61"/>